<dbReference type="Gene3D" id="1.10.8.60">
    <property type="match status" value="1"/>
</dbReference>
<dbReference type="GO" id="GO:0005737">
    <property type="term" value="C:cytoplasm"/>
    <property type="evidence" value="ECO:0007669"/>
    <property type="project" value="UniProtKB-SubCell"/>
</dbReference>
<feature type="domain" description="AAA+ ATPase" evidence="12">
    <location>
        <begin position="215"/>
        <end position="354"/>
    </location>
</feature>
<dbReference type="Gene3D" id="3.40.50.300">
    <property type="entry name" value="P-loop containing nucleotide triphosphate hydrolases"/>
    <property type="match status" value="1"/>
</dbReference>
<dbReference type="OrthoDB" id="9443236at2759"/>
<dbReference type="STRING" id="36087.A0A077Z6M6"/>
<keyword evidence="8" id="KW-0539">Nucleus</keyword>
<dbReference type="Pfam" id="PF00004">
    <property type="entry name" value="AAA"/>
    <property type="match status" value="1"/>
</dbReference>
<evidence type="ECO:0000256" key="8">
    <source>
        <dbReference type="ARBA" id="ARBA00023242"/>
    </source>
</evidence>
<comment type="subcellular location">
    <subcellularLocation>
        <location evidence="2">Cytoplasm</location>
    </subcellularLocation>
    <subcellularLocation>
        <location evidence="1">Nucleus</location>
    </subcellularLocation>
</comment>
<dbReference type="InterPro" id="IPR003960">
    <property type="entry name" value="ATPase_AAA_CS"/>
</dbReference>
<reference evidence="13" key="2">
    <citation type="submission" date="2014-03" db="EMBL/GenBank/DDBJ databases">
        <title>The whipworm genome and dual-species transcriptomics of an intimate host-pathogen interaction.</title>
        <authorList>
            <person name="Foth B.J."/>
            <person name="Tsai I.J."/>
            <person name="Reid A.J."/>
            <person name="Bancroft A.J."/>
            <person name="Nichol S."/>
            <person name="Tracey A."/>
            <person name="Holroyd N."/>
            <person name="Cotton J.A."/>
            <person name="Stanley E.J."/>
            <person name="Zarowiecki M."/>
            <person name="Liu J.Z."/>
            <person name="Huckvale T."/>
            <person name="Cooper P.J."/>
            <person name="Grencis R.K."/>
            <person name="Berriman M."/>
        </authorList>
    </citation>
    <scope>NUCLEOTIDE SEQUENCE [LARGE SCALE GENOMIC DNA]</scope>
</reference>
<keyword evidence="6 9" id="KW-0067">ATP-binding</keyword>
<evidence type="ECO:0000256" key="7">
    <source>
        <dbReference type="ARBA" id="ARBA00022942"/>
    </source>
</evidence>
<evidence type="ECO:0000256" key="4">
    <source>
        <dbReference type="ARBA" id="ARBA00022490"/>
    </source>
</evidence>
<evidence type="ECO:0000256" key="2">
    <source>
        <dbReference type="ARBA" id="ARBA00004496"/>
    </source>
</evidence>
<comment type="similarity">
    <text evidence="3 9">Belongs to the AAA ATPase family.</text>
</comment>
<evidence type="ECO:0000259" key="12">
    <source>
        <dbReference type="SMART" id="SM00382"/>
    </source>
</evidence>
<accession>A0A077Z6M6</accession>
<evidence type="ECO:0000313" key="14">
    <source>
        <dbReference type="Proteomes" id="UP000030665"/>
    </source>
</evidence>
<dbReference type="FunFam" id="3.40.50.300:FF:000037">
    <property type="entry name" value="26S protease regulatory subunit 6A"/>
    <property type="match status" value="1"/>
</dbReference>
<evidence type="ECO:0000256" key="11">
    <source>
        <dbReference type="SAM" id="MobiDB-lite"/>
    </source>
</evidence>
<dbReference type="PANTHER" id="PTHR23073">
    <property type="entry name" value="26S PROTEASOME REGULATORY SUBUNIT"/>
    <property type="match status" value="1"/>
</dbReference>
<reference evidence="13" key="1">
    <citation type="submission" date="2014-01" db="EMBL/GenBank/DDBJ databases">
        <authorList>
            <person name="Aslett M."/>
        </authorList>
    </citation>
    <scope>NUCLEOTIDE SEQUENCE</scope>
</reference>
<dbReference type="FunFam" id="2.40.50.140:FF:000076">
    <property type="entry name" value="26S protease regulatory subunit 6A"/>
    <property type="match status" value="1"/>
</dbReference>
<dbReference type="GO" id="GO:0005524">
    <property type="term" value="F:ATP binding"/>
    <property type="evidence" value="ECO:0007669"/>
    <property type="project" value="UniProtKB-KW"/>
</dbReference>
<dbReference type="GO" id="GO:0000502">
    <property type="term" value="C:proteasome complex"/>
    <property type="evidence" value="ECO:0007669"/>
    <property type="project" value="UniProtKB-KW"/>
</dbReference>
<dbReference type="InterPro" id="IPR041569">
    <property type="entry name" value="AAA_lid_3"/>
</dbReference>
<dbReference type="InterPro" id="IPR050221">
    <property type="entry name" value="26S_Proteasome_ATPase"/>
</dbReference>
<dbReference type="InterPro" id="IPR012340">
    <property type="entry name" value="NA-bd_OB-fold"/>
</dbReference>
<evidence type="ECO:0000256" key="9">
    <source>
        <dbReference type="RuleBase" id="RU003651"/>
    </source>
</evidence>
<dbReference type="PROSITE" id="PS00674">
    <property type="entry name" value="AAA"/>
    <property type="match status" value="1"/>
</dbReference>
<dbReference type="GO" id="GO:0008233">
    <property type="term" value="F:peptidase activity"/>
    <property type="evidence" value="ECO:0007669"/>
    <property type="project" value="UniProtKB-KW"/>
</dbReference>
<evidence type="ECO:0000256" key="10">
    <source>
        <dbReference type="SAM" id="Coils"/>
    </source>
</evidence>
<dbReference type="EMBL" id="HG806008">
    <property type="protein sequence ID" value="CDW56107.1"/>
    <property type="molecule type" value="Genomic_DNA"/>
</dbReference>
<evidence type="ECO:0000313" key="13">
    <source>
        <dbReference type="EMBL" id="CDW56107.1"/>
    </source>
</evidence>
<dbReference type="InterPro" id="IPR003959">
    <property type="entry name" value="ATPase_AAA_core"/>
</dbReference>
<dbReference type="InterPro" id="IPR032501">
    <property type="entry name" value="Prot_ATP_ID_OB_2nd"/>
</dbReference>
<dbReference type="Proteomes" id="UP000030665">
    <property type="component" value="Unassembled WGS sequence"/>
</dbReference>
<dbReference type="GO" id="GO:0005634">
    <property type="term" value="C:nucleus"/>
    <property type="evidence" value="ECO:0007669"/>
    <property type="project" value="UniProtKB-SubCell"/>
</dbReference>
<name>A0A077Z6M6_TRITR</name>
<keyword evidence="4" id="KW-0963">Cytoplasm</keyword>
<dbReference type="AlphaFoldDB" id="A0A077Z6M6"/>
<evidence type="ECO:0000256" key="6">
    <source>
        <dbReference type="ARBA" id="ARBA00022840"/>
    </source>
</evidence>
<organism evidence="13 14">
    <name type="scientific">Trichuris trichiura</name>
    <name type="common">Whipworm</name>
    <name type="synonym">Trichocephalus trichiurus</name>
    <dbReference type="NCBI Taxonomy" id="36087"/>
    <lineage>
        <taxon>Eukaryota</taxon>
        <taxon>Metazoa</taxon>
        <taxon>Ecdysozoa</taxon>
        <taxon>Nematoda</taxon>
        <taxon>Enoplea</taxon>
        <taxon>Dorylaimia</taxon>
        <taxon>Trichinellida</taxon>
        <taxon>Trichuridae</taxon>
        <taxon>Trichuris</taxon>
    </lineage>
</organism>
<keyword evidence="5 9" id="KW-0547">Nucleotide-binding</keyword>
<feature type="coiled-coil region" evidence="10">
    <location>
        <begin position="48"/>
        <end position="75"/>
    </location>
</feature>
<keyword evidence="13" id="KW-0645">Protease</keyword>
<dbReference type="SUPFAM" id="SSF52540">
    <property type="entry name" value="P-loop containing nucleoside triphosphate hydrolases"/>
    <property type="match status" value="1"/>
</dbReference>
<dbReference type="FunFam" id="1.10.8.60:FF:000009">
    <property type="entry name" value="26S protease regulatory subunit 6A"/>
    <property type="match status" value="1"/>
</dbReference>
<keyword evidence="10" id="KW-0175">Coiled coil</keyword>
<protein>
    <submittedName>
        <fullName evidence="13">26S protease regulatory subunit 6A</fullName>
    </submittedName>
</protein>
<keyword evidence="14" id="KW-1185">Reference proteome</keyword>
<evidence type="ECO:0000256" key="5">
    <source>
        <dbReference type="ARBA" id="ARBA00022741"/>
    </source>
</evidence>
<dbReference type="Pfam" id="PF17862">
    <property type="entry name" value="AAA_lid_3"/>
    <property type="match status" value="1"/>
</dbReference>
<dbReference type="Gene3D" id="2.40.50.140">
    <property type="entry name" value="Nucleic acid-binding proteins"/>
    <property type="match status" value="1"/>
</dbReference>
<evidence type="ECO:0000256" key="1">
    <source>
        <dbReference type="ARBA" id="ARBA00004123"/>
    </source>
</evidence>
<evidence type="ECO:0000256" key="3">
    <source>
        <dbReference type="ARBA" id="ARBA00006914"/>
    </source>
</evidence>
<dbReference type="Pfam" id="PF16450">
    <property type="entry name" value="Prot_ATP_ID_OB_C"/>
    <property type="match status" value="1"/>
</dbReference>
<proteinExistence type="inferred from homology"/>
<gene>
    <name evidence="13" type="ORF">TTRE_0000438201</name>
</gene>
<dbReference type="InterPro" id="IPR027417">
    <property type="entry name" value="P-loop_NTPase"/>
</dbReference>
<keyword evidence="7" id="KW-0647">Proteasome</keyword>
<keyword evidence="13" id="KW-0378">Hydrolase</keyword>
<dbReference type="SMART" id="SM00382">
    <property type="entry name" value="AAA"/>
    <property type="match status" value="1"/>
</dbReference>
<dbReference type="InterPro" id="IPR003593">
    <property type="entry name" value="AAA+_ATPase"/>
</dbReference>
<dbReference type="GO" id="GO:0006508">
    <property type="term" value="P:proteolysis"/>
    <property type="evidence" value="ECO:0007669"/>
    <property type="project" value="UniProtKB-KW"/>
</dbReference>
<sequence length="435" mass="48536">MSPKPPVEQQTGPDVAATKAKDPELDLEISRLSTEDIASRTRLLEHEIRIMRSDIQRLNHELSNYAERIKENKERIKVNKHLPYLVANVIELLDLDGFASDEQEGANVDLDASKTKCAVIKTSTRATYFLPVIGLVEAGDLNPGDLVGVNKDSYLILEKLPIEYDSRVKAMEIDERPTEQYSDIGGLDTQIQELIEAVVLPMTHKERFVKLGIQPSKGVLLYGPPGTGKTMMARAVAAQTKSTFLKLAGPQLVQMFIGDGAKLVRDAFALAKEKAPAIIFIDELDAIGTKRFDSEKAGDREVQRTMLELLNQLDGFQPSADIKVIAATNRVDILDPALLRSGRLDRKVELPLPNEVARARIMQIHSRRMNVHKDVNFDELARCTDDFNGAQCKAVVVEAGMIALRREAIEIKHEDFVDAILEVQSKKKVTLEYYV</sequence>
<dbReference type="GO" id="GO:0016887">
    <property type="term" value="F:ATP hydrolysis activity"/>
    <property type="evidence" value="ECO:0007669"/>
    <property type="project" value="InterPro"/>
</dbReference>
<feature type="region of interest" description="Disordered" evidence="11">
    <location>
        <begin position="1"/>
        <end position="22"/>
    </location>
</feature>